<dbReference type="Proteomes" id="UP001443914">
    <property type="component" value="Unassembled WGS sequence"/>
</dbReference>
<dbReference type="EMBL" id="JBDFQZ010000012">
    <property type="protein sequence ID" value="KAK9673971.1"/>
    <property type="molecule type" value="Genomic_DNA"/>
</dbReference>
<evidence type="ECO:0000313" key="2">
    <source>
        <dbReference type="EMBL" id="KAK9673971.1"/>
    </source>
</evidence>
<dbReference type="AlphaFoldDB" id="A0AAW1HD06"/>
<protein>
    <submittedName>
        <fullName evidence="2">Uncharacterized protein</fullName>
    </submittedName>
</protein>
<proteinExistence type="predicted"/>
<accession>A0AAW1HD06</accession>
<name>A0AAW1HD06_SAPOF</name>
<evidence type="ECO:0000256" key="1">
    <source>
        <dbReference type="SAM" id="SignalP"/>
    </source>
</evidence>
<evidence type="ECO:0000313" key="3">
    <source>
        <dbReference type="Proteomes" id="UP001443914"/>
    </source>
</evidence>
<comment type="caution">
    <text evidence="2">The sequence shown here is derived from an EMBL/GenBank/DDBJ whole genome shotgun (WGS) entry which is preliminary data.</text>
</comment>
<gene>
    <name evidence="2" type="ORF">RND81_12G202400</name>
</gene>
<organism evidence="2 3">
    <name type="scientific">Saponaria officinalis</name>
    <name type="common">Common soapwort</name>
    <name type="synonym">Lychnis saponaria</name>
    <dbReference type="NCBI Taxonomy" id="3572"/>
    <lineage>
        <taxon>Eukaryota</taxon>
        <taxon>Viridiplantae</taxon>
        <taxon>Streptophyta</taxon>
        <taxon>Embryophyta</taxon>
        <taxon>Tracheophyta</taxon>
        <taxon>Spermatophyta</taxon>
        <taxon>Magnoliopsida</taxon>
        <taxon>eudicotyledons</taxon>
        <taxon>Gunneridae</taxon>
        <taxon>Pentapetalae</taxon>
        <taxon>Caryophyllales</taxon>
        <taxon>Caryophyllaceae</taxon>
        <taxon>Caryophylleae</taxon>
        <taxon>Saponaria</taxon>
    </lineage>
</organism>
<sequence>MYLVVMLFISGITPFAKPNENCPCFTSHVLFMYLFINTRHMYIIIFKYNVLDVVMC</sequence>
<reference evidence="2" key="1">
    <citation type="submission" date="2024-03" db="EMBL/GenBank/DDBJ databases">
        <title>WGS assembly of Saponaria officinalis var. Norfolk2.</title>
        <authorList>
            <person name="Jenkins J."/>
            <person name="Shu S."/>
            <person name="Grimwood J."/>
            <person name="Barry K."/>
            <person name="Goodstein D."/>
            <person name="Schmutz J."/>
            <person name="Leebens-Mack J."/>
            <person name="Osbourn A."/>
        </authorList>
    </citation>
    <scope>NUCLEOTIDE SEQUENCE [LARGE SCALE GENOMIC DNA]</scope>
    <source>
        <strain evidence="2">JIC</strain>
    </source>
</reference>
<keyword evidence="1" id="KW-0732">Signal</keyword>
<feature type="chain" id="PRO_5043542101" evidence="1">
    <location>
        <begin position="19"/>
        <end position="56"/>
    </location>
</feature>
<feature type="signal peptide" evidence="1">
    <location>
        <begin position="1"/>
        <end position="18"/>
    </location>
</feature>
<keyword evidence="3" id="KW-1185">Reference proteome</keyword>